<gene>
    <name evidence="1" type="ORF">HX89_09705</name>
</gene>
<sequence>MTKSDIIGFASSHETRSCLSKNLAYVSSAQFCKEDASSIDASYKGQRVYFTTAVQFKSSAKYSYEISNGSQSKKGTLDSKGTSNADGQAVTLTVKVPMEQSGTYSIKFLENGSQFASDSVNVTVK</sequence>
<dbReference type="HOGENOM" id="CLU_1988993_0_0_11"/>
<name>A0A075JIM8_9MICO</name>
<proteinExistence type="predicted"/>
<organism evidence="1 2">
    <name type="scientific">Dermacoccus nishinomiyaensis</name>
    <dbReference type="NCBI Taxonomy" id="1274"/>
    <lineage>
        <taxon>Bacteria</taxon>
        <taxon>Bacillati</taxon>
        <taxon>Actinomycetota</taxon>
        <taxon>Actinomycetes</taxon>
        <taxon>Micrococcales</taxon>
        <taxon>Dermacoccaceae</taxon>
        <taxon>Dermacoccus</taxon>
    </lineage>
</organism>
<keyword evidence="2" id="KW-1185">Reference proteome</keyword>
<evidence type="ECO:0000313" key="1">
    <source>
        <dbReference type="EMBL" id="AIF41177.1"/>
    </source>
</evidence>
<protein>
    <submittedName>
        <fullName evidence="1">Uncharacterized protein</fullName>
    </submittedName>
</protein>
<dbReference type="Proteomes" id="UP000027986">
    <property type="component" value="Chromosome"/>
</dbReference>
<reference evidence="1 2" key="1">
    <citation type="submission" date="2014-07" db="EMBL/GenBank/DDBJ databases">
        <title>Genome Sequencing of Dermacoccus nishinomiyaensis.</title>
        <authorList>
            <person name="Hong K.W."/>
            <person name="Chan K.G."/>
        </authorList>
    </citation>
    <scope>NUCLEOTIDE SEQUENCE [LARGE SCALE GENOMIC DNA]</scope>
    <source>
        <strain evidence="1 2">M25</strain>
    </source>
</reference>
<dbReference type="KEGG" id="dni:HX89_09705"/>
<evidence type="ECO:0000313" key="2">
    <source>
        <dbReference type="Proteomes" id="UP000027986"/>
    </source>
</evidence>
<dbReference type="AlphaFoldDB" id="A0A075JIM8"/>
<dbReference type="GeneID" id="41841412"/>
<dbReference type="RefSeq" id="WP_038568827.1">
    <property type="nucleotide sequence ID" value="NZ_CAKZHM010000200.1"/>
</dbReference>
<dbReference type="EMBL" id="CP008889">
    <property type="protein sequence ID" value="AIF41177.1"/>
    <property type="molecule type" value="Genomic_DNA"/>
</dbReference>
<accession>A0A075JIM8</accession>